<sequence>MAERHTIDFDWDAFNVLTDHDARTITLQFERTLDGLGPLSPCAAAVLADIRRRFGDGLLGRLRRRLADQRSPFELARSPTTHPDGPHAVRFVLAVRDGFRTDSALSTLLEFLRGRPGFRRITGPPLDPDEPHEPHPAPAADASTAAQATLLTMLRRRRSG</sequence>
<feature type="region of interest" description="Disordered" evidence="1">
    <location>
        <begin position="119"/>
        <end position="144"/>
    </location>
</feature>
<keyword evidence="3" id="KW-1185">Reference proteome</keyword>
<proteinExistence type="predicted"/>
<name>A0A5B9W8Z9_9BACT</name>
<organism evidence="2 3">
    <name type="scientific">Aquisphaera giovannonii</name>
    <dbReference type="NCBI Taxonomy" id="406548"/>
    <lineage>
        <taxon>Bacteria</taxon>
        <taxon>Pseudomonadati</taxon>
        <taxon>Planctomycetota</taxon>
        <taxon>Planctomycetia</taxon>
        <taxon>Isosphaerales</taxon>
        <taxon>Isosphaeraceae</taxon>
        <taxon>Aquisphaera</taxon>
    </lineage>
</organism>
<evidence type="ECO:0000256" key="1">
    <source>
        <dbReference type="SAM" id="MobiDB-lite"/>
    </source>
</evidence>
<evidence type="ECO:0000313" key="2">
    <source>
        <dbReference type="EMBL" id="QEH36764.1"/>
    </source>
</evidence>
<dbReference type="KEGG" id="agv:OJF2_53490"/>
<dbReference type="AlphaFoldDB" id="A0A5B9W8Z9"/>
<gene>
    <name evidence="2" type="ORF">OJF2_53490</name>
</gene>
<dbReference type="EMBL" id="CP042997">
    <property type="protein sequence ID" value="QEH36764.1"/>
    <property type="molecule type" value="Genomic_DNA"/>
</dbReference>
<protein>
    <submittedName>
        <fullName evidence="2">Uncharacterized protein</fullName>
    </submittedName>
</protein>
<dbReference type="Proteomes" id="UP000324233">
    <property type="component" value="Chromosome"/>
</dbReference>
<accession>A0A5B9W8Z9</accession>
<evidence type="ECO:0000313" key="3">
    <source>
        <dbReference type="Proteomes" id="UP000324233"/>
    </source>
</evidence>
<dbReference type="RefSeq" id="WP_148596414.1">
    <property type="nucleotide sequence ID" value="NZ_CP042997.1"/>
</dbReference>
<reference evidence="2 3" key="1">
    <citation type="submission" date="2019-08" db="EMBL/GenBank/DDBJ databases">
        <title>Deep-cultivation of Planctomycetes and their phenomic and genomic characterization uncovers novel biology.</title>
        <authorList>
            <person name="Wiegand S."/>
            <person name="Jogler M."/>
            <person name="Boedeker C."/>
            <person name="Pinto D."/>
            <person name="Vollmers J."/>
            <person name="Rivas-Marin E."/>
            <person name="Kohn T."/>
            <person name="Peeters S.H."/>
            <person name="Heuer A."/>
            <person name="Rast P."/>
            <person name="Oberbeckmann S."/>
            <person name="Bunk B."/>
            <person name="Jeske O."/>
            <person name="Meyerdierks A."/>
            <person name="Storesund J.E."/>
            <person name="Kallscheuer N."/>
            <person name="Luecker S."/>
            <person name="Lage O.M."/>
            <person name="Pohl T."/>
            <person name="Merkel B.J."/>
            <person name="Hornburger P."/>
            <person name="Mueller R.-W."/>
            <person name="Bruemmer F."/>
            <person name="Labrenz M."/>
            <person name="Spormann A.M."/>
            <person name="Op den Camp H."/>
            <person name="Overmann J."/>
            <person name="Amann R."/>
            <person name="Jetten M.S.M."/>
            <person name="Mascher T."/>
            <person name="Medema M.H."/>
            <person name="Devos D.P."/>
            <person name="Kaster A.-K."/>
            <person name="Ovreas L."/>
            <person name="Rohde M."/>
            <person name="Galperin M.Y."/>
            <person name="Jogler C."/>
        </authorList>
    </citation>
    <scope>NUCLEOTIDE SEQUENCE [LARGE SCALE GENOMIC DNA]</scope>
    <source>
        <strain evidence="2 3">OJF2</strain>
    </source>
</reference>